<keyword evidence="9" id="KW-1185">Reference proteome</keyword>
<keyword evidence="3 6" id="KW-0808">Transferase</keyword>
<dbReference type="SUPFAM" id="SSF55048">
    <property type="entry name" value="Probable ACP-binding domain of malonyl-CoA ACP transacylase"/>
    <property type="match status" value="1"/>
</dbReference>
<dbReference type="InterPro" id="IPR050858">
    <property type="entry name" value="Mal-CoA-ACP_Trans/PKS_FabD"/>
</dbReference>
<accession>A0ABQ3F6P9</accession>
<dbReference type="NCBIfam" id="TIGR00128">
    <property type="entry name" value="fabD"/>
    <property type="match status" value="1"/>
</dbReference>
<dbReference type="Gene3D" id="3.30.70.250">
    <property type="entry name" value="Malonyl-CoA ACP transacylase, ACP-binding"/>
    <property type="match status" value="1"/>
</dbReference>
<gene>
    <name evidence="8" type="primary">fabD</name>
    <name evidence="8" type="ORF">GCM10007291_03190</name>
</gene>
<dbReference type="InterPro" id="IPR004410">
    <property type="entry name" value="Malonyl_CoA-ACP_transAc_FabD"/>
</dbReference>
<protein>
    <recommendedName>
        <fullName evidence="2 6">Malonyl CoA-acyl carrier protein transacylase</fullName>
        <ecNumber evidence="1 6">2.3.1.39</ecNumber>
    </recommendedName>
</protein>
<dbReference type="EMBL" id="BMYI01000001">
    <property type="protein sequence ID" value="GHC10114.1"/>
    <property type="molecule type" value="Genomic_DNA"/>
</dbReference>
<proteinExistence type="inferred from homology"/>
<evidence type="ECO:0000256" key="3">
    <source>
        <dbReference type="ARBA" id="ARBA00022679"/>
    </source>
</evidence>
<reference evidence="9" key="1">
    <citation type="journal article" date="2019" name="Int. J. Syst. Evol. Microbiol.">
        <title>The Global Catalogue of Microorganisms (GCM) 10K type strain sequencing project: providing services to taxonomists for standard genome sequencing and annotation.</title>
        <authorList>
            <consortium name="The Broad Institute Genomics Platform"/>
            <consortium name="The Broad Institute Genome Sequencing Center for Infectious Disease"/>
            <person name="Wu L."/>
            <person name="Ma J."/>
        </authorList>
    </citation>
    <scope>NUCLEOTIDE SEQUENCE [LARGE SCALE GENOMIC DNA]</scope>
    <source>
        <strain evidence="9">KCTC 23298</strain>
    </source>
</reference>
<evidence type="ECO:0000256" key="6">
    <source>
        <dbReference type="PIRNR" id="PIRNR000446"/>
    </source>
</evidence>
<comment type="caution">
    <text evidence="8">The sequence shown here is derived from an EMBL/GenBank/DDBJ whole genome shotgun (WGS) entry which is preliminary data.</text>
</comment>
<dbReference type="SUPFAM" id="SSF52151">
    <property type="entry name" value="FabD/lysophospholipase-like"/>
    <property type="match status" value="1"/>
</dbReference>
<name>A0ABQ3F6P9_9RHOB</name>
<evidence type="ECO:0000256" key="4">
    <source>
        <dbReference type="ARBA" id="ARBA00023315"/>
    </source>
</evidence>
<dbReference type="PANTHER" id="PTHR42681">
    <property type="entry name" value="MALONYL-COA-ACYL CARRIER PROTEIN TRANSACYLASE, MITOCHONDRIAL"/>
    <property type="match status" value="1"/>
</dbReference>
<evidence type="ECO:0000259" key="7">
    <source>
        <dbReference type="SMART" id="SM00827"/>
    </source>
</evidence>
<evidence type="ECO:0000313" key="8">
    <source>
        <dbReference type="EMBL" id="GHC10114.1"/>
    </source>
</evidence>
<dbReference type="RefSeq" id="WP_189380009.1">
    <property type="nucleotide sequence ID" value="NZ_BMYI01000001.1"/>
</dbReference>
<organism evidence="8 9">
    <name type="scientific">Gemmobacter nanjingensis</name>
    <dbReference type="NCBI Taxonomy" id="488454"/>
    <lineage>
        <taxon>Bacteria</taxon>
        <taxon>Pseudomonadati</taxon>
        <taxon>Pseudomonadota</taxon>
        <taxon>Alphaproteobacteria</taxon>
        <taxon>Rhodobacterales</taxon>
        <taxon>Paracoccaceae</taxon>
        <taxon>Gemmobacter</taxon>
    </lineage>
</organism>
<dbReference type="InterPro" id="IPR016036">
    <property type="entry name" value="Malonyl_transacylase_ACP-bd"/>
</dbReference>
<dbReference type="InterPro" id="IPR014043">
    <property type="entry name" value="Acyl_transferase_dom"/>
</dbReference>
<feature type="domain" description="Malonyl-CoA:ACP transacylase (MAT)" evidence="7">
    <location>
        <begin position="6"/>
        <end position="309"/>
    </location>
</feature>
<comment type="catalytic activity">
    <reaction evidence="5 6">
        <text>holo-[ACP] + malonyl-CoA = malonyl-[ACP] + CoA</text>
        <dbReference type="Rhea" id="RHEA:41792"/>
        <dbReference type="Rhea" id="RHEA-COMP:9623"/>
        <dbReference type="Rhea" id="RHEA-COMP:9685"/>
        <dbReference type="ChEBI" id="CHEBI:57287"/>
        <dbReference type="ChEBI" id="CHEBI:57384"/>
        <dbReference type="ChEBI" id="CHEBI:64479"/>
        <dbReference type="ChEBI" id="CHEBI:78449"/>
        <dbReference type="EC" id="2.3.1.39"/>
    </reaction>
</comment>
<dbReference type="EC" id="2.3.1.39" evidence="1 6"/>
<evidence type="ECO:0000313" key="9">
    <source>
        <dbReference type="Proteomes" id="UP000658305"/>
    </source>
</evidence>
<dbReference type="InterPro" id="IPR016035">
    <property type="entry name" value="Acyl_Trfase/lysoPLipase"/>
</dbReference>
<keyword evidence="4 6" id="KW-0012">Acyltransferase</keyword>
<dbReference type="InterPro" id="IPR001227">
    <property type="entry name" value="Ac_transferase_dom_sf"/>
</dbReference>
<dbReference type="InterPro" id="IPR024925">
    <property type="entry name" value="Malonyl_CoA-ACP_transAc"/>
</dbReference>
<comment type="similarity">
    <text evidence="6">Belongs to the fabD family.</text>
</comment>
<dbReference type="PIRSF" id="PIRSF000446">
    <property type="entry name" value="Mct"/>
    <property type="match status" value="1"/>
</dbReference>
<dbReference type="SMART" id="SM00827">
    <property type="entry name" value="PKS_AT"/>
    <property type="match status" value="1"/>
</dbReference>
<evidence type="ECO:0000256" key="5">
    <source>
        <dbReference type="ARBA" id="ARBA00048462"/>
    </source>
</evidence>
<dbReference type="PANTHER" id="PTHR42681:SF1">
    <property type="entry name" value="MALONYL-COA-ACYL CARRIER PROTEIN TRANSACYLASE, MITOCHONDRIAL"/>
    <property type="match status" value="1"/>
</dbReference>
<dbReference type="Proteomes" id="UP000658305">
    <property type="component" value="Unassembled WGS sequence"/>
</dbReference>
<sequence>MSRAFVFPGQGAQTIGMGRALAEAYPAAKAVFDEVDEALGEKLSTLISEGDIAELTLTQNAQPALMATSIAALRALETEGIGIETADFVAGHSLGEYSALCAAKSLALSDTARLLRIRGQAMQEAVPVGVGAMAALLGLDFEAATEVAVEAAQGEICQAANDNDPAQVVVSGHKAAVERAVEIAKARGARRALMLPVSAPFHCALMQPAAHVMAEALAAVVVDNPVVPVVVNVRAEAVMEADRIRDLLVAQVTGSVRWRESVLWMDAAGVTEYWEIGAGKALSGMIKRIVKGAETRAVGAPEDVLAAKG</sequence>
<evidence type="ECO:0000256" key="2">
    <source>
        <dbReference type="ARBA" id="ARBA00018953"/>
    </source>
</evidence>
<dbReference type="Pfam" id="PF00698">
    <property type="entry name" value="Acyl_transf_1"/>
    <property type="match status" value="1"/>
</dbReference>
<evidence type="ECO:0000256" key="1">
    <source>
        <dbReference type="ARBA" id="ARBA00013258"/>
    </source>
</evidence>
<dbReference type="Gene3D" id="3.40.366.10">
    <property type="entry name" value="Malonyl-Coenzyme A Acyl Carrier Protein, domain 2"/>
    <property type="match status" value="1"/>
</dbReference>